<keyword evidence="4" id="KW-1185">Reference proteome</keyword>
<protein>
    <recommendedName>
        <fullName evidence="5">Ser-Thr-rich glycosyl-phosphatidyl-inositol-anchored membrane family-domain-containing protein</fullName>
    </recommendedName>
</protein>
<feature type="signal peptide" evidence="2">
    <location>
        <begin position="1"/>
        <end position="18"/>
    </location>
</feature>
<dbReference type="AlphaFoldDB" id="A0A401GR33"/>
<evidence type="ECO:0000313" key="4">
    <source>
        <dbReference type="Proteomes" id="UP000287166"/>
    </source>
</evidence>
<feature type="chain" id="PRO_5019127997" description="Ser-Thr-rich glycosyl-phosphatidyl-inositol-anchored membrane family-domain-containing protein" evidence="2">
    <location>
        <begin position="19"/>
        <end position="216"/>
    </location>
</feature>
<comment type="caution">
    <text evidence="3">The sequence shown here is derived from an EMBL/GenBank/DDBJ whole genome shotgun (WGS) entry which is preliminary data.</text>
</comment>
<feature type="region of interest" description="Disordered" evidence="1">
    <location>
        <begin position="146"/>
        <end position="180"/>
    </location>
</feature>
<dbReference type="PANTHER" id="PTHR28154">
    <property type="entry name" value="CELL WALL SYNTHESIS PROTEIN KNH1-RELATED"/>
    <property type="match status" value="1"/>
</dbReference>
<dbReference type="PANTHER" id="PTHR28154:SF1">
    <property type="entry name" value="CELL WALL SYNTHESIS PROTEIN KNH1-RELATED"/>
    <property type="match status" value="1"/>
</dbReference>
<dbReference type="Proteomes" id="UP000287166">
    <property type="component" value="Unassembled WGS sequence"/>
</dbReference>
<accession>A0A401GR33</accession>
<evidence type="ECO:0008006" key="5">
    <source>
        <dbReference type="Google" id="ProtNLM"/>
    </source>
</evidence>
<keyword evidence="2" id="KW-0732">Signal</keyword>
<evidence type="ECO:0000313" key="3">
    <source>
        <dbReference type="EMBL" id="GBE84629.1"/>
    </source>
</evidence>
<dbReference type="InterPro" id="IPR045328">
    <property type="entry name" value="Kre9/Knh1"/>
</dbReference>
<proteinExistence type="predicted"/>
<evidence type="ECO:0000256" key="1">
    <source>
        <dbReference type="SAM" id="MobiDB-lite"/>
    </source>
</evidence>
<evidence type="ECO:0000256" key="2">
    <source>
        <dbReference type="SAM" id="SignalP"/>
    </source>
</evidence>
<sequence>MFGTRILSALLLVASVAANIYPTRPIANTIFSAGRSSSVTWINDRSHPSVQDMGPISIELYVAGDTHVATLSKNVQPTSRSNKVWISPTWGHNGSDYHIRFICDDPPLTVYTADFTITMMSDMTPYTGLEAPRADEGSTSVSIALPSISTSPSASPSSSTTTGASATTMQNPYADKKKTGAGGGNLWRRTSVDLERAKFRLVFILWPVLIGITMAL</sequence>
<name>A0A401GR33_9APHY</name>
<dbReference type="EMBL" id="BFAD01000006">
    <property type="protein sequence ID" value="GBE84629.1"/>
    <property type="molecule type" value="Genomic_DNA"/>
</dbReference>
<feature type="compositionally biased region" description="Low complexity" evidence="1">
    <location>
        <begin position="146"/>
        <end position="168"/>
    </location>
</feature>
<dbReference type="OrthoDB" id="3250770at2759"/>
<dbReference type="GO" id="GO:0042546">
    <property type="term" value="P:cell wall biogenesis"/>
    <property type="evidence" value="ECO:0007669"/>
    <property type="project" value="InterPro"/>
</dbReference>
<dbReference type="GeneID" id="38781546"/>
<dbReference type="GO" id="GO:0006078">
    <property type="term" value="P:(1-&gt;6)-beta-D-glucan biosynthetic process"/>
    <property type="evidence" value="ECO:0007669"/>
    <property type="project" value="InterPro"/>
</dbReference>
<organism evidence="3 4">
    <name type="scientific">Sparassis crispa</name>
    <dbReference type="NCBI Taxonomy" id="139825"/>
    <lineage>
        <taxon>Eukaryota</taxon>
        <taxon>Fungi</taxon>
        <taxon>Dikarya</taxon>
        <taxon>Basidiomycota</taxon>
        <taxon>Agaricomycotina</taxon>
        <taxon>Agaricomycetes</taxon>
        <taxon>Polyporales</taxon>
        <taxon>Sparassidaceae</taxon>
        <taxon>Sparassis</taxon>
    </lineage>
</organism>
<reference evidence="3 4" key="1">
    <citation type="journal article" date="2018" name="Sci. Rep.">
        <title>Genome sequence of the cauliflower mushroom Sparassis crispa (Hanabiratake) and its association with beneficial usage.</title>
        <authorList>
            <person name="Kiyama R."/>
            <person name="Furutani Y."/>
            <person name="Kawaguchi K."/>
            <person name="Nakanishi T."/>
        </authorList>
    </citation>
    <scope>NUCLEOTIDE SEQUENCE [LARGE SCALE GENOMIC DNA]</scope>
</reference>
<dbReference type="STRING" id="139825.A0A401GR33"/>
<dbReference type="InParanoid" id="A0A401GR33"/>
<gene>
    <name evidence="3" type="ORF">SCP_0606080</name>
</gene>
<dbReference type="RefSeq" id="XP_027615542.1">
    <property type="nucleotide sequence ID" value="XM_027759741.1"/>
</dbReference>